<keyword evidence="12" id="KW-0496">Mitochondrion</keyword>
<name>A0A093CIE7_9AVES</name>
<dbReference type="InterPro" id="IPR009866">
    <property type="entry name" value="NADH_UbQ_OxRdtase_NDUFB4_su"/>
</dbReference>
<comment type="similarity">
    <text evidence="3">Belongs to the complex I NDUFB4 subunit family.</text>
</comment>
<evidence type="ECO:0000256" key="5">
    <source>
        <dbReference type="ARBA" id="ARBA00018681"/>
    </source>
</evidence>
<reference evidence="17 18" key="1">
    <citation type="submission" date="2014-04" db="EMBL/GenBank/DDBJ databases">
        <title>Genome evolution of avian class.</title>
        <authorList>
            <person name="Zhang G."/>
            <person name="Li C."/>
        </authorList>
    </citation>
    <scope>NUCLEOTIDE SEQUENCE [LARGE SCALE GENOMIC DNA]</scope>
    <source>
        <strain evidence="17">BGI_N339</strain>
    </source>
</reference>
<dbReference type="Pfam" id="PF07225">
    <property type="entry name" value="NDUF_B4"/>
    <property type="match status" value="1"/>
</dbReference>
<evidence type="ECO:0000256" key="8">
    <source>
        <dbReference type="ARBA" id="ARBA00022692"/>
    </source>
</evidence>
<evidence type="ECO:0000256" key="12">
    <source>
        <dbReference type="ARBA" id="ARBA00023128"/>
    </source>
</evidence>
<proteinExistence type="inferred from homology"/>
<evidence type="ECO:0000256" key="15">
    <source>
        <dbReference type="ARBA" id="ARBA00030987"/>
    </source>
</evidence>
<feature type="non-terminal residue" evidence="17">
    <location>
        <position position="1"/>
    </location>
</feature>
<keyword evidence="6" id="KW-0813">Transport</keyword>
<protein>
    <recommendedName>
        <fullName evidence="5">NADH dehydrogenase [ubiquinone] 1 beta subcomplex subunit 4</fullName>
    </recommendedName>
    <alternativeName>
        <fullName evidence="14">Complex I-B15</fullName>
    </alternativeName>
    <alternativeName>
        <fullName evidence="15">NADH-ubiquinone oxidoreductase B15 subunit</fullName>
    </alternativeName>
</protein>
<dbReference type="EMBL" id="KL247232">
    <property type="protein sequence ID" value="KFV15615.1"/>
    <property type="molecule type" value="Genomic_DNA"/>
</dbReference>
<evidence type="ECO:0000256" key="1">
    <source>
        <dbReference type="ARBA" id="ARBA00003195"/>
    </source>
</evidence>
<comment type="subcellular location">
    <subcellularLocation>
        <location evidence="2">Mitochondrion inner membrane</location>
        <topology evidence="2">Single-pass membrane protein</topology>
        <orientation evidence="2">Matrix side</orientation>
    </subcellularLocation>
</comment>
<feature type="non-terminal residue" evidence="17">
    <location>
        <position position="68"/>
    </location>
</feature>
<evidence type="ECO:0000313" key="17">
    <source>
        <dbReference type="EMBL" id="KFV15615.1"/>
    </source>
</evidence>
<evidence type="ECO:0000256" key="10">
    <source>
        <dbReference type="ARBA" id="ARBA00022982"/>
    </source>
</evidence>
<evidence type="ECO:0000256" key="6">
    <source>
        <dbReference type="ARBA" id="ARBA00022448"/>
    </source>
</evidence>
<keyword evidence="10" id="KW-0249">Electron transport</keyword>
<evidence type="ECO:0000256" key="9">
    <source>
        <dbReference type="ARBA" id="ARBA00022792"/>
    </source>
</evidence>
<comment type="subunit">
    <text evidence="4">Complex I is composed of 45 different subunits.</text>
</comment>
<evidence type="ECO:0000256" key="2">
    <source>
        <dbReference type="ARBA" id="ARBA00004298"/>
    </source>
</evidence>
<evidence type="ECO:0000256" key="16">
    <source>
        <dbReference type="SAM" id="Phobius"/>
    </source>
</evidence>
<evidence type="ECO:0000256" key="4">
    <source>
        <dbReference type="ARBA" id="ARBA00011533"/>
    </source>
</evidence>
<feature type="transmembrane region" description="Helical" evidence="16">
    <location>
        <begin position="27"/>
        <end position="45"/>
    </location>
</feature>
<dbReference type="Proteomes" id="UP000053149">
    <property type="component" value="Unassembled WGS sequence"/>
</dbReference>
<gene>
    <name evidence="17" type="ORF">N339_13081</name>
</gene>
<dbReference type="AlphaFoldDB" id="A0A093CIE7"/>
<evidence type="ECO:0000256" key="14">
    <source>
        <dbReference type="ARBA" id="ARBA00030212"/>
    </source>
</evidence>
<keyword evidence="13 16" id="KW-0472">Membrane</keyword>
<evidence type="ECO:0000256" key="7">
    <source>
        <dbReference type="ARBA" id="ARBA00022660"/>
    </source>
</evidence>
<keyword evidence="8 16" id="KW-0812">Transmembrane</keyword>
<keyword evidence="9" id="KW-0999">Mitochondrion inner membrane</keyword>
<keyword evidence="7" id="KW-0679">Respiratory chain</keyword>
<evidence type="ECO:0000313" key="18">
    <source>
        <dbReference type="Proteomes" id="UP000053149"/>
    </source>
</evidence>
<dbReference type="GO" id="GO:0005743">
    <property type="term" value="C:mitochondrial inner membrane"/>
    <property type="evidence" value="ECO:0007669"/>
    <property type="project" value="UniProtKB-SubCell"/>
</dbReference>
<sequence length="68" mass="8122">EDPALLRWSYARTQNIYPNFRPTPKSSFLGALFAIGPIVFWIWAFKADRDRKERLIQEGKYQRPFSLF</sequence>
<evidence type="ECO:0000256" key="3">
    <source>
        <dbReference type="ARBA" id="ARBA00007260"/>
    </source>
</evidence>
<keyword evidence="18" id="KW-1185">Reference proteome</keyword>
<comment type="function">
    <text evidence="1">Accessory subunit of the mitochondrial membrane respiratory chain NADH dehydrogenase (Complex I), that is believed not to be involved in catalysis. Complex I functions in the transfer of electrons from NADH to the respiratory chain. The immediate electron acceptor for the enzyme is believed to be ubiquinone.</text>
</comment>
<dbReference type="PANTHER" id="PTHR15469:SF0">
    <property type="entry name" value="NADH DEHYDROGENASE [UBIQUINONE] 1 BETA SUBCOMPLEX SUBUNIT 4"/>
    <property type="match status" value="1"/>
</dbReference>
<evidence type="ECO:0000256" key="13">
    <source>
        <dbReference type="ARBA" id="ARBA00023136"/>
    </source>
</evidence>
<keyword evidence="11 16" id="KW-1133">Transmembrane helix</keyword>
<organism evidence="17 18">
    <name type="scientific">Pterocles gutturalis</name>
    <name type="common">yellow-throated sandgrouse</name>
    <dbReference type="NCBI Taxonomy" id="240206"/>
    <lineage>
        <taxon>Eukaryota</taxon>
        <taxon>Metazoa</taxon>
        <taxon>Chordata</taxon>
        <taxon>Craniata</taxon>
        <taxon>Vertebrata</taxon>
        <taxon>Euteleostomi</taxon>
        <taxon>Archelosauria</taxon>
        <taxon>Archosauria</taxon>
        <taxon>Dinosauria</taxon>
        <taxon>Saurischia</taxon>
        <taxon>Theropoda</taxon>
        <taxon>Coelurosauria</taxon>
        <taxon>Aves</taxon>
        <taxon>Neognathae</taxon>
        <taxon>Neoaves</taxon>
        <taxon>Columbimorphae</taxon>
        <taxon>Pterocliformes</taxon>
        <taxon>Pteroclidae</taxon>
        <taxon>Pterocles</taxon>
    </lineage>
</organism>
<accession>A0A093CIE7</accession>
<evidence type="ECO:0000256" key="11">
    <source>
        <dbReference type="ARBA" id="ARBA00022989"/>
    </source>
</evidence>
<dbReference type="PANTHER" id="PTHR15469">
    <property type="entry name" value="NADH-UBIQUINONE OXIDOREDUCTASE B15 SUBUNIT"/>
    <property type="match status" value="1"/>
</dbReference>